<dbReference type="EMBL" id="JAEHNZ010000001">
    <property type="protein sequence ID" value="MBK0395840.1"/>
    <property type="molecule type" value="Genomic_DNA"/>
</dbReference>
<dbReference type="Pfam" id="PF26363">
    <property type="entry name" value="Phospholipase-like"/>
    <property type="match status" value="1"/>
</dbReference>
<gene>
    <name evidence="1" type="ORF">JDW22_04400</name>
</gene>
<organism evidence="1 2">
    <name type="scientific">Kingella bonacorsii</name>
    <dbReference type="NCBI Taxonomy" id="2796361"/>
    <lineage>
        <taxon>Bacteria</taxon>
        <taxon>Pseudomonadati</taxon>
        <taxon>Pseudomonadota</taxon>
        <taxon>Betaproteobacteria</taxon>
        <taxon>Neisseriales</taxon>
        <taxon>Neisseriaceae</taxon>
        <taxon>Kingella</taxon>
    </lineage>
</organism>
<evidence type="ECO:0000313" key="2">
    <source>
        <dbReference type="Proteomes" id="UP000614058"/>
    </source>
</evidence>
<dbReference type="RefSeq" id="WP_200521864.1">
    <property type="nucleotide sequence ID" value="NZ_JAEHNZ010000001.1"/>
</dbReference>
<name>A0ABS1BRD2_9NEIS</name>
<dbReference type="Gene3D" id="3.40.50.1820">
    <property type="entry name" value="alpha/beta hydrolase"/>
    <property type="match status" value="1"/>
</dbReference>
<evidence type="ECO:0008006" key="3">
    <source>
        <dbReference type="Google" id="ProtNLM"/>
    </source>
</evidence>
<dbReference type="Proteomes" id="UP000614058">
    <property type="component" value="Unassembled WGS sequence"/>
</dbReference>
<evidence type="ECO:0000313" key="1">
    <source>
        <dbReference type="EMBL" id="MBK0395840.1"/>
    </source>
</evidence>
<dbReference type="CDD" id="cd00741">
    <property type="entry name" value="Lipase"/>
    <property type="match status" value="1"/>
</dbReference>
<dbReference type="InterPro" id="IPR029058">
    <property type="entry name" value="AB_hydrolase_fold"/>
</dbReference>
<comment type="caution">
    <text evidence="1">The sequence shown here is derived from an EMBL/GenBank/DDBJ whole genome shotgun (WGS) entry which is preliminary data.</text>
</comment>
<proteinExistence type="predicted"/>
<protein>
    <recommendedName>
        <fullName evidence="3">Fungal lipase-like domain-containing protein</fullName>
    </recommendedName>
</protein>
<accession>A0ABS1BRD2</accession>
<dbReference type="SUPFAM" id="SSF53474">
    <property type="entry name" value="alpha/beta-Hydrolases"/>
    <property type="match status" value="1"/>
</dbReference>
<sequence>MKLNEKIYAQLANRVYDRKEIVNKMTLPEGITELKWMDDNPSTGFSAGVYRAEGNKIIISFTGSNIGDHSLGMAGDFAVANVPLGLGLNSPQMIQAVSLVLETIRQYPDAEISFTGHSLGGGLASIMAILFDKKAVVFDPAPFKAAVLNPFRLRRLNGFLIKNGWQNSFRLPYDCVPVVENIRKAA</sequence>
<reference evidence="1 2" key="1">
    <citation type="journal article" date="2021" name="Pathogens">
        <title>Isolation and Characterization of Kingella bonacorsii sp. nov., A Novel Kingella Species Detected in a Stable Periodontitis Subject.</title>
        <authorList>
            <person name="Antezack A."/>
            <person name="Boxberger M."/>
            <person name="Rolland C."/>
            <person name="Monnet-Corti V."/>
            <person name="La Scola B."/>
        </authorList>
    </citation>
    <scope>NUCLEOTIDE SEQUENCE [LARGE SCALE GENOMIC DNA]</scope>
    <source>
        <strain evidence="1 2">Marseille-Q4569</strain>
    </source>
</reference>
<keyword evidence="2" id="KW-1185">Reference proteome</keyword>